<proteinExistence type="predicted"/>
<evidence type="ECO:0000313" key="1">
    <source>
        <dbReference type="EMBL" id="KFN49248.1"/>
    </source>
</evidence>
<comment type="caution">
    <text evidence="1">The sequence shown here is derived from an EMBL/GenBank/DDBJ whole genome shotgun (WGS) entry which is preliminary data.</text>
</comment>
<name>A0A091B9A9_9GAMM</name>
<gene>
    <name evidence="1" type="ORF">P873_11830</name>
</gene>
<keyword evidence="2" id="KW-1185">Reference proteome</keyword>
<reference evidence="1 2" key="1">
    <citation type="submission" date="2013-09" db="EMBL/GenBank/DDBJ databases">
        <title>Genome sequencing of Arenimonas composti.</title>
        <authorList>
            <person name="Chen F."/>
            <person name="Wang G."/>
        </authorList>
    </citation>
    <scope>NUCLEOTIDE SEQUENCE [LARGE SCALE GENOMIC DNA]</scope>
    <source>
        <strain evidence="1 2">TR7-09</strain>
    </source>
</reference>
<organism evidence="1 2">
    <name type="scientific">Arenimonas composti TR7-09 = DSM 18010</name>
    <dbReference type="NCBI Taxonomy" id="1121013"/>
    <lineage>
        <taxon>Bacteria</taxon>
        <taxon>Pseudomonadati</taxon>
        <taxon>Pseudomonadota</taxon>
        <taxon>Gammaproteobacteria</taxon>
        <taxon>Lysobacterales</taxon>
        <taxon>Lysobacteraceae</taxon>
        <taxon>Arenimonas</taxon>
    </lineage>
</organism>
<sequence length="106" mass="10679">MARAPARHVIGGVHPGQVVSEHGRAQGIGRIAVRVGGGRRAPDGTVTTLAPLPGPEDEDGFTLAAGSGLGVSRVLGPEAFAHAGNYTLRVRHGSVVSAAVEVDIGE</sequence>
<dbReference type="EMBL" id="AWXU01000039">
    <property type="protein sequence ID" value="KFN49248.1"/>
    <property type="molecule type" value="Genomic_DNA"/>
</dbReference>
<accession>A0A091B9A9</accession>
<evidence type="ECO:0000313" key="2">
    <source>
        <dbReference type="Proteomes" id="UP000029391"/>
    </source>
</evidence>
<protein>
    <submittedName>
        <fullName evidence="1">Uncharacterized protein</fullName>
    </submittedName>
</protein>
<dbReference type="Proteomes" id="UP000029391">
    <property type="component" value="Unassembled WGS sequence"/>
</dbReference>
<dbReference type="AlphaFoldDB" id="A0A091B9A9"/>